<dbReference type="GO" id="GO:0070941">
    <property type="term" value="P:eisosome assembly"/>
    <property type="evidence" value="ECO:0007669"/>
    <property type="project" value="TreeGrafter"/>
</dbReference>
<feature type="region of interest" description="Disordered" evidence="2">
    <location>
        <begin position="125"/>
        <end position="195"/>
    </location>
</feature>
<protein>
    <submittedName>
        <fullName evidence="3">Uncharacterized protein</fullName>
    </submittedName>
</protein>
<dbReference type="Proteomes" id="UP000242180">
    <property type="component" value="Unassembled WGS sequence"/>
</dbReference>
<evidence type="ECO:0000313" key="3">
    <source>
        <dbReference type="EMBL" id="ORY95372.1"/>
    </source>
</evidence>
<dbReference type="PANTHER" id="PTHR31962:SF1">
    <property type="entry name" value="SPHINGOLIPID LONG CHAIN BASE-RESPONSIVE PROTEIN PIL1"/>
    <property type="match status" value="1"/>
</dbReference>
<dbReference type="GO" id="GO:0006897">
    <property type="term" value="P:endocytosis"/>
    <property type="evidence" value="ECO:0007669"/>
    <property type="project" value="TreeGrafter"/>
</dbReference>
<feature type="coiled-coil region" evidence="1">
    <location>
        <begin position="5"/>
        <end position="32"/>
    </location>
</feature>
<dbReference type="Pfam" id="PF13805">
    <property type="entry name" value="Pil1"/>
    <property type="match status" value="1"/>
</dbReference>
<accession>A0A1X2H9P8</accession>
<keyword evidence="1" id="KW-0175">Coiled coil</keyword>
<feature type="region of interest" description="Disordered" evidence="2">
    <location>
        <begin position="219"/>
        <end position="241"/>
    </location>
</feature>
<evidence type="ECO:0000313" key="4">
    <source>
        <dbReference type="Proteomes" id="UP000242180"/>
    </source>
</evidence>
<dbReference type="GO" id="GO:0008289">
    <property type="term" value="F:lipid binding"/>
    <property type="evidence" value="ECO:0007669"/>
    <property type="project" value="TreeGrafter"/>
</dbReference>
<comment type="caution">
    <text evidence="3">The sequence shown here is derived from an EMBL/GenBank/DDBJ whole genome shotgun (WGS) entry which is preliminary data.</text>
</comment>
<dbReference type="Gene3D" id="1.20.1270.60">
    <property type="entry name" value="Arfaptin homology (AH) domain/BAR domain"/>
    <property type="match status" value="1"/>
</dbReference>
<dbReference type="InParanoid" id="A0A1X2H9P8"/>
<dbReference type="GO" id="GO:0005886">
    <property type="term" value="C:plasma membrane"/>
    <property type="evidence" value="ECO:0007669"/>
    <property type="project" value="TreeGrafter"/>
</dbReference>
<dbReference type="InterPro" id="IPR028245">
    <property type="entry name" value="PIL1/LSP1"/>
</dbReference>
<dbReference type="OrthoDB" id="5599269at2759"/>
<feature type="compositionally biased region" description="Polar residues" evidence="2">
    <location>
        <begin position="221"/>
        <end position="233"/>
    </location>
</feature>
<dbReference type="EMBL" id="MCGN01000006">
    <property type="protein sequence ID" value="ORY95372.1"/>
    <property type="molecule type" value="Genomic_DNA"/>
</dbReference>
<dbReference type="InterPro" id="IPR027267">
    <property type="entry name" value="AH/BAR_dom_sf"/>
</dbReference>
<organism evidence="3 4">
    <name type="scientific">Syncephalastrum racemosum</name>
    <name type="common">Filamentous fungus</name>
    <dbReference type="NCBI Taxonomy" id="13706"/>
    <lineage>
        <taxon>Eukaryota</taxon>
        <taxon>Fungi</taxon>
        <taxon>Fungi incertae sedis</taxon>
        <taxon>Mucoromycota</taxon>
        <taxon>Mucoromycotina</taxon>
        <taxon>Mucoromycetes</taxon>
        <taxon>Mucorales</taxon>
        <taxon>Syncephalastraceae</taxon>
        <taxon>Syncephalastrum</taxon>
    </lineage>
</organism>
<dbReference type="AlphaFoldDB" id="A0A1X2H9P8"/>
<reference evidence="3 4" key="1">
    <citation type="submission" date="2016-07" db="EMBL/GenBank/DDBJ databases">
        <title>Pervasive Adenine N6-methylation of Active Genes in Fungi.</title>
        <authorList>
            <consortium name="DOE Joint Genome Institute"/>
            <person name="Mondo S.J."/>
            <person name="Dannebaum R.O."/>
            <person name="Kuo R.C."/>
            <person name="Labutti K."/>
            <person name="Haridas S."/>
            <person name="Kuo A."/>
            <person name="Salamov A."/>
            <person name="Ahrendt S.R."/>
            <person name="Lipzen A."/>
            <person name="Sullivan W."/>
            <person name="Andreopoulos W.B."/>
            <person name="Clum A."/>
            <person name="Lindquist E."/>
            <person name="Daum C."/>
            <person name="Ramamoorthy G.K."/>
            <person name="Gryganskyi A."/>
            <person name="Culley D."/>
            <person name="Magnuson J.K."/>
            <person name="James T.Y."/>
            <person name="O'Malley M.A."/>
            <person name="Stajich J.E."/>
            <person name="Spatafora J.W."/>
            <person name="Visel A."/>
            <person name="Grigoriev I.V."/>
        </authorList>
    </citation>
    <scope>NUCLEOTIDE SEQUENCE [LARGE SCALE GENOMIC DNA]</scope>
    <source>
        <strain evidence="3 4">NRRL 2496</strain>
    </source>
</reference>
<evidence type="ECO:0000256" key="2">
    <source>
        <dbReference type="SAM" id="MobiDB-lite"/>
    </source>
</evidence>
<dbReference type="PANTHER" id="PTHR31962">
    <property type="entry name" value="SPHINGOLIPID LONG CHAIN BASE-RESPONSIVE PROTEIN PIL1"/>
    <property type="match status" value="1"/>
</dbReference>
<proteinExistence type="predicted"/>
<feature type="region of interest" description="Disordered" evidence="2">
    <location>
        <begin position="253"/>
        <end position="276"/>
    </location>
</feature>
<dbReference type="GO" id="GO:0036286">
    <property type="term" value="C:eisosome filament"/>
    <property type="evidence" value="ECO:0007669"/>
    <property type="project" value="TreeGrafter"/>
</dbReference>
<name>A0A1X2H9P8_SYNRA</name>
<gene>
    <name evidence="3" type="ORF">BCR43DRAFT_492889</name>
</gene>
<dbReference type="STRING" id="13706.A0A1X2H9P8"/>
<evidence type="ECO:0000256" key="1">
    <source>
        <dbReference type="SAM" id="Coils"/>
    </source>
</evidence>
<sequence>MEKTHRGSSRQIEQLTEELDQLTLDVQDRQREMDDYKRFALREAFYVRFNAMYEYGQKMALLAGFGKYLVDLLDIEPTPPGQARTEYTKARDADRIWMDCLLAIDGWSAELDERPTVLERFLDDDDEEDAAPLSETDVTYGTEQYRQEVEEEAPSQRGMTQPEEATEVTEASAAEEETEEALRKSGLTSSNADVSGEWKYYAAVPEKQEPPAYSEIHPEHATTTYAAQDNPASSHDEKESLESYYELYKRYEQEEQTHPCRPYREFRRQTIKRDKR</sequence>
<keyword evidence="4" id="KW-1185">Reference proteome</keyword>